<sequence>MVKNQITSLKKELTLNLELFFGLESERKKTGKEQRSDWLAYLKQVLGRSLISARYSIEGLC</sequence>
<dbReference type="Proteomes" id="UP000028704">
    <property type="component" value="Unassembled WGS sequence"/>
</dbReference>
<accession>A0A922T4N5</accession>
<dbReference type="EMBL" id="AWEX01000007">
    <property type="protein sequence ID" value="KED05230.1"/>
    <property type="molecule type" value="Genomic_DNA"/>
</dbReference>
<dbReference type="RefSeq" id="WP_037578672.1">
    <property type="nucleotide sequence ID" value="NZ_DARYNW010000014.1"/>
</dbReference>
<evidence type="ECO:0000313" key="2">
    <source>
        <dbReference type="Proteomes" id="UP000028704"/>
    </source>
</evidence>
<gene>
    <name evidence="1" type="ORF">CECT5772_01136</name>
</gene>
<evidence type="ECO:0000313" key="1">
    <source>
        <dbReference type="EMBL" id="KED05230.1"/>
    </source>
</evidence>
<proteinExistence type="predicted"/>
<comment type="caution">
    <text evidence="1">The sequence shown here is derived from an EMBL/GenBank/DDBJ whole genome shotgun (WGS) entry which is preliminary data.</text>
</comment>
<protein>
    <submittedName>
        <fullName evidence="1">Uncharacterized protein</fullName>
    </submittedName>
</protein>
<organism evidence="1 2">
    <name type="scientific">Streptococcus equi subsp. ruminatorum CECT 5772</name>
    <dbReference type="NCBI Taxonomy" id="1051981"/>
    <lineage>
        <taxon>Bacteria</taxon>
        <taxon>Bacillati</taxon>
        <taxon>Bacillota</taxon>
        <taxon>Bacilli</taxon>
        <taxon>Lactobacillales</taxon>
        <taxon>Streptococcaceae</taxon>
        <taxon>Streptococcus</taxon>
    </lineage>
</organism>
<reference evidence="1 2" key="1">
    <citation type="journal article" date="2014" name="Int. J. Syst. Evol. Microbiol.">
        <title>Phylogenomics and the dynamic genome evolution of the genus Streptococcus.</title>
        <authorList>
            <consortium name="The Broad Institute Genome Sequencing Platform"/>
            <person name="Richards V.P."/>
            <person name="Palmer S.R."/>
            <person name="Pavinski Bitar P.D."/>
            <person name="Qin X."/>
            <person name="Weinstock G.M."/>
            <person name="Highlander S.K."/>
            <person name="Town C.D."/>
            <person name="Burne R.A."/>
            <person name="Stanhope M.J."/>
        </authorList>
    </citation>
    <scope>NUCLEOTIDE SEQUENCE [LARGE SCALE GENOMIC DNA]</scope>
    <source>
        <strain evidence="1 2">CECT 5772</strain>
    </source>
</reference>
<dbReference type="AlphaFoldDB" id="A0A922T4N5"/>
<name>A0A922T4N5_9STRE</name>